<organism evidence="2 3">
    <name type="scientific">Rhodopila globiformis</name>
    <name type="common">Rhodopseudomonas globiformis</name>
    <dbReference type="NCBI Taxonomy" id="1071"/>
    <lineage>
        <taxon>Bacteria</taxon>
        <taxon>Pseudomonadati</taxon>
        <taxon>Pseudomonadota</taxon>
        <taxon>Alphaproteobacteria</taxon>
        <taxon>Acetobacterales</taxon>
        <taxon>Acetobacteraceae</taxon>
        <taxon>Rhodopila</taxon>
    </lineage>
</organism>
<dbReference type="SUPFAM" id="SSF51679">
    <property type="entry name" value="Bacterial luciferase-like"/>
    <property type="match status" value="1"/>
</dbReference>
<dbReference type="OrthoDB" id="7332380at2"/>
<dbReference type="InterPro" id="IPR050564">
    <property type="entry name" value="F420-G6PD/mer"/>
</dbReference>
<evidence type="ECO:0000313" key="3">
    <source>
        <dbReference type="Proteomes" id="UP000239724"/>
    </source>
</evidence>
<feature type="domain" description="Luciferase-like" evidence="1">
    <location>
        <begin position="8"/>
        <end position="306"/>
    </location>
</feature>
<dbReference type="InterPro" id="IPR011251">
    <property type="entry name" value="Luciferase-like_dom"/>
</dbReference>
<evidence type="ECO:0000259" key="1">
    <source>
        <dbReference type="Pfam" id="PF00296"/>
    </source>
</evidence>
<protein>
    <recommendedName>
        <fullName evidence="1">Luciferase-like domain-containing protein</fullName>
    </recommendedName>
</protein>
<keyword evidence="3" id="KW-1185">Reference proteome</keyword>
<dbReference type="RefSeq" id="WP_104520534.1">
    <property type="nucleotide sequence ID" value="NZ_NHRY01000216.1"/>
</dbReference>
<reference evidence="2 3" key="1">
    <citation type="journal article" date="2018" name="Arch. Microbiol.">
        <title>New insights into the metabolic potential of the phototrophic purple bacterium Rhodopila globiformis DSM 161(T) from its draft genome sequence and evidence for a vanadium-dependent nitrogenase.</title>
        <authorList>
            <person name="Imhoff J.F."/>
            <person name="Rahn T."/>
            <person name="Kunzel S."/>
            <person name="Neulinger S.C."/>
        </authorList>
    </citation>
    <scope>NUCLEOTIDE SEQUENCE [LARGE SCALE GENOMIC DNA]</scope>
    <source>
        <strain evidence="2 3">DSM 161</strain>
    </source>
</reference>
<sequence length="349" mass="38446">MRVLTTLPQADLRKTAEAARAAEAAGYDGLLTMENKHDPFLAHAIAAVNTDRIELATSVAIAFPRSPMVVANAGWDLQVASRGRFVLGIGPQIRPHNERRFSVPWSAPAPRLREYVHALRAIWTTWETGEKLDFRGKHYTFTLMPPYFMPPSFGQRMVPITLAAVGEHSLRLAGEVADGVRLHGFCTRRYLEEQIVPKLREGMARSGRMREHFEITGGGFVATGADEAATAKMFEVVRGRVAFYGSTPGYWGVLELHGLGDLGRELNAMSKAGKWNEMAGIVSDDVVHLFAAVGTHREIAARIEERFGRLSDALNLRADASGAGDEVPPDVLQDIKRIPAAFQGYRTAW</sequence>
<dbReference type="PANTHER" id="PTHR43244:SF2">
    <property type="entry name" value="CONSERVED HYPOTHETICAL ALANINE AND PROLINE-RICH PROTEIN"/>
    <property type="match status" value="1"/>
</dbReference>
<dbReference type="InterPro" id="IPR036661">
    <property type="entry name" value="Luciferase-like_sf"/>
</dbReference>
<dbReference type="InterPro" id="IPR019919">
    <property type="entry name" value="Lucif-like_OxRdtase_MSMEG_2256"/>
</dbReference>
<accession>A0A2S6N689</accession>
<dbReference type="AlphaFoldDB" id="A0A2S6N689"/>
<dbReference type="CDD" id="cd01097">
    <property type="entry name" value="Tetrahydromethanopterin_reductase"/>
    <property type="match status" value="1"/>
</dbReference>
<dbReference type="NCBIfam" id="TIGR03617">
    <property type="entry name" value="F420_MSMEG_2256"/>
    <property type="match status" value="1"/>
</dbReference>
<dbReference type="Pfam" id="PF00296">
    <property type="entry name" value="Bac_luciferase"/>
    <property type="match status" value="1"/>
</dbReference>
<dbReference type="Gene3D" id="3.20.20.30">
    <property type="entry name" value="Luciferase-like domain"/>
    <property type="match status" value="1"/>
</dbReference>
<gene>
    <name evidence="2" type="ORF">CCS01_19715</name>
</gene>
<dbReference type="GO" id="GO:0016705">
    <property type="term" value="F:oxidoreductase activity, acting on paired donors, with incorporation or reduction of molecular oxygen"/>
    <property type="evidence" value="ECO:0007669"/>
    <property type="project" value="InterPro"/>
</dbReference>
<evidence type="ECO:0000313" key="2">
    <source>
        <dbReference type="EMBL" id="PPQ30129.1"/>
    </source>
</evidence>
<dbReference type="PANTHER" id="PTHR43244">
    <property type="match status" value="1"/>
</dbReference>
<proteinExistence type="predicted"/>
<name>A0A2S6N689_RHOGL</name>
<dbReference type="Proteomes" id="UP000239724">
    <property type="component" value="Unassembled WGS sequence"/>
</dbReference>
<dbReference type="EMBL" id="NHRY01000216">
    <property type="protein sequence ID" value="PPQ30129.1"/>
    <property type="molecule type" value="Genomic_DNA"/>
</dbReference>
<comment type="caution">
    <text evidence="2">The sequence shown here is derived from an EMBL/GenBank/DDBJ whole genome shotgun (WGS) entry which is preliminary data.</text>
</comment>